<organism evidence="2 3">
    <name type="scientific">Immersiella caudata</name>
    <dbReference type="NCBI Taxonomy" id="314043"/>
    <lineage>
        <taxon>Eukaryota</taxon>
        <taxon>Fungi</taxon>
        <taxon>Dikarya</taxon>
        <taxon>Ascomycota</taxon>
        <taxon>Pezizomycotina</taxon>
        <taxon>Sordariomycetes</taxon>
        <taxon>Sordariomycetidae</taxon>
        <taxon>Sordariales</taxon>
        <taxon>Lasiosphaeriaceae</taxon>
        <taxon>Immersiella</taxon>
    </lineage>
</organism>
<name>A0AA40BXK6_9PEZI</name>
<evidence type="ECO:0000313" key="2">
    <source>
        <dbReference type="EMBL" id="KAK0617344.1"/>
    </source>
</evidence>
<reference evidence="2" key="1">
    <citation type="submission" date="2023-06" db="EMBL/GenBank/DDBJ databases">
        <title>Genome-scale phylogeny and comparative genomics of the fungal order Sordariales.</title>
        <authorList>
            <consortium name="Lawrence Berkeley National Laboratory"/>
            <person name="Hensen N."/>
            <person name="Bonometti L."/>
            <person name="Westerberg I."/>
            <person name="Brannstrom I.O."/>
            <person name="Guillou S."/>
            <person name="Cros-Aarteil S."/>
            <person name="Calhoun S."/>
            <person name="Haridas S."/>
            <person name="Kuo A."/>
            <person name="Mondo S."/>
            <person name="Pangilinan J."/>
            <person name="Riley R."/>
            <person name="Labutti K."/>
            <person name="Andreopoulos B."/>
            <person name="Lipzen A."/>
            <person name="Chen C."/>
            <person name="Yanf M."/>
            <person name="Daum C."/>
            <person name="Ng V."/>
            <person name="Clum A."/>
            <person name="Steindorff A."/>
            <person name="Ohm R."/>
            <person name="Martin F."/>
            <person name="Silar P."/>
            <person name="Natvig D."/>
            <person name="Lalanne C."/>
            <person name="Gautier V."/>
            <person name="Ament-Velasquez S.L."/>
            <person name="Kruys A."/>
            <person name="Hutchinson M.I."/>
            <person name="Powell A.J."/>
            <person name="Barry K."/>
            <person name="Miller A.N."/>
            <person name="Grigoriev I.V."/>
            <person name="Debuchy R."/>
            <person name="Gladieux P."/>
            <person name="Thoren M.H."/>
            <person name="Johannesson H."/>
        </authorList>
    </citation>
    <scope>NUCLEOTIDE SEQUENCE</scope>
    <source>
        <strain evidence="2">CBS 606.72</strain>
    </source>
</reference>
<feature type="region of interest" description="Disordered" evidence="1">
    <location>
        <begin position="51"/>
        <end position="89"/>
    </location>
</feature>
<accession>A0AA40BXK6</accession>
<evidence type="ECO:0000313" key="3">
    <source>
        <dbReference type="Proteomes" id="UP001175000"/>
    </source>
</evidence>
<keyword evidence="3" id="KW-1185">Reference proteome</keyword>
<gene>
    <name evidence="2" type="ORF">B0T14DRAFT_266307</name>
</gene>
<sequence length="98" mass="11164">MNLVASLVMASQFTMLTRGRCHCQELGFLFSTVRSRCRDLCPDYHTMTVPMHPRSKSRRTGSHLDGQIKPPRPTSRHAADQEGCRSDQESCLYPQCHN</sequence>
<dbReference type="EMBL" id="JAULSU010000005">
    <property type="protein sequence ID" value="KAK0617344.1"/>
    <property type="molecule type" value="Genomic_DNA"/>
</dbReference>
<dbReference type="Proteomes" id="UP001175000">
    <property type="component" value="Unassembled WGS sequence"/>
</dbReference>
<proteinExistence type="predicted"/>
<evidence type="ECO:0000256" key="1">
    <source>
        <dbReference type="SAM" id="MobiDB-lite"/>
    </source>
</evidence>
<feature type="compositionally biased region" description="Basic and acidic residues" evidence="1">
    <location>
        <begin position="77"/>
        <end position="88"/>
    </location>
</feature>
<protein>
    <submittedName>
        <fullName evidence="2">Uncharacterized protein</fullName>
    </submittedName>
</protein>
<dbReference type="AlphaFoldDB" id="A0AA40BXK6"/>
<comment type="caution">
    <text evidence="2">The sequence shown here is derived from an EMBL/GenBank/DDBJ whole genome shotgun (WGS) entry which is preliminary data.</text>
</comment>